<dbReference type="Proteomes" id="UP001211173">
    <property type="component" value="Unassembled WGS sequence"/>
</dbReference>
<proteinExistence type="predicted"/>
<comment type="caution">
    <text evidence="1">The sequence shown here is derived from an EMBL/GenBank/DDBJ whole genome shotgun (WGS) entry which is preliminary data.</text>
</comment>
<evidence type="ECO:0000313" key="1">
    <source>
        <dbReference type="EMBL" id="MDB7936420.1"/>
    </source>
</evidence>
<name>A0AAW6CQC7_FLAPL</name>
<feature type="non-terminal residue" evidence="1">
    <location>
        <position position="1"/>
    </location>
</feature>
<accession>A0AAW6CQC7</accession>
<sequence length="79" mass="8415">IEKSVKMSDEDIKSLVDVAERRYVNNVNLTAQTPVITVNGANTGRTAADRQSLANAIRDILIEQTASGSTRSTARPASG</sequence>
<dbReference type="EMBL" id="JAQLWV010000127">
    <property type="protein sequence ID" value="MDB7936420.1"/>
    <property type="molecule type" value="Genomic_DNA"/>
</dbReference>
<organism evidence="1 2">
    <name type="scientific">Flavonifractor plautii</name>
    <name type="common">Fusobacterium plautii</name>
    <dbReference type="NCBI Taxonomy" id="292800"/>
    <lineage>
        <taxon>Bacteria</taxon>
        <taxon>Bacillati</taxon>
        <taxon>Bacillota</taxon>
        <taxon>Clostridia</taxon>
        <taxon>Eubacteriales</taxon>
        <taxon>Oscillospiraceae</taxon>
        <taxon>Flavonifractor</taxon>
    </lineage>
</organism>
<protein>
    <submittedName>
        <fullName evidence="1">Tail tape measure protein</fullName>
    </submittedName>
</protein>
<dbReference type="AlphaFoldDB" id="A0AAW6CQC7"/>
<reference evidence="1" key="1">
    <citation type="submission" date="2023-01" db="EMBL/GenBank/DDBJ databases">
        <title>Human gut microbiome strain richness.</title>
        <authorList>
            <person name="Chen-Liaw A."/>
        </authorList>
    </citation>
    <scope>NUCLEOTIDE SEQUENCE</scope>
    <source>
        <strain evidence="1">1001287st1_F4_1001285I_161205</strain>
    </source>
</reference>
<evidence type="ECO:0000313" key="2">
    <source>
        <dbReference type="Proteomes" id="UP001211173"/>
    </source>
</evidence>
<gene>
    <name evidence="1" type="ORF">PNE06_25430</name>
</gene>